<evidence type="ECO:0000259" key="7">
    <source>
        <dbReference type="Pfam" id="PF02229"/>
    </source>
</evidence>
<evidence type="ECO:0000313" key="8">
    <source>
        <dbReference type="EMBL" id="OMJ90781.1"/>
    </source>
</evidence>
<keyword evidence="9" id="KW-1185">Reference proteome</keyword>
<proteinExistence type="inferred from homology"/>
<dbReference type="InterPro" id="IPR003173">
    <property type="entry name" value="PC4_C"/>
</dbReference>
<evidence type="ECO:0000256" key="6">
    <source>
        <dbReference type="ARBA" id="ARBA00023242"/>
    </source>
</evidence>
<keyword evidence="4" id="KW-0238">DNA-binding</keyword>
<evidence type="ECO:0000256" key="2">
    <source>
        <dbReference type="ARBA" id="ARBA00009001"/>
    </source>
</evidence>
<evidence type="ECO:0000313" key="9">
    <source>
        <dbReference type="Proteomes" id="UP000187209"/>
    </source>
</evidence>
<dbReference type="OrthoDB" id="309458at2759"/>
<gene>
    <name evidence="8" type="ORF">SteCoe_6760</name>
</gene>
<comment type="subcellular location">
    <subcellularLocation>
        <location evidence="1">Nucleus</location>
    </subcellularLocation>
</comment>
<sequence>MDNEENKIQLSSQRFVEASKFRGKTYISIREFYEDPEGNLKPGKKGISLTIDQWKKLCENIHKIDRMIDRLDI</sequence>
<dbReference type="Gene3D" id="2.30.31.10">
    <property type="entry name" value="Transcriptional Coactivator Pc4, Chain A"/>
    <property type="match status" value="1"/>
</dbReference>
<dbReference type="EMBL" id="MPUH01000095">
    <property type="protein sequence ID" value="OMJ90781.1"/>
    <property type="molecule type" value="Genomic_DNA"/>
</dbReference>
<dbReference type="GO" id="GO:0060261">
    <property type="term" value="P:positive regulation of transcription initiation by RNA polymerase II"/>
    <property type="evidence" value="ECO:0007669"/>
    <property type="project" value="InterPro"/>
</dbReference>
<keyword evidence="6" id="KW-0539">Nucleus</keyword>
<keyword evidence="3" id="KW-0805">Transcription regulation</keyword>
<dbReference type="Proteomes" id="UP000187209">
    <property type="component" value="Unassembled WGS sequence"/>
</dbReference>
<evidence type="ECO:0000256" key="5">
    <source>
        <dbReference type="ARBA" id="ARBA00023163"/>
    </source>
</evidence>
<dbReference type="InterPro" id="IPR009044">
    <property type="entry name" value="ssDNA-bd_transcriptional_reg"/>
</dbReference>
<comment type="similarity">
    <text evidence="2">Belongs to the transcriptional coactivator PC4 family.</text>
</comment>
<keyword evidence="5" id="KW-0804">Transcription</keyword>
<dbReference type="InterPro" id="IPR045125">
    <property type="entry name" value="Sub1/Tcp4-like"/>
</dbReference>
<dbReference type="PANTHER" id="PTHR13215">
    <property type="entry name" value="RNA POLYMERASE II TRANSCRIPTIONAL COACTIVATOR"/>
    <property type="match status" value="1"/>
</dbReference>
<reference evidence="8 9" key="1">
    <citation type="submission" date="2016-11" db="EMBL/GenBank/DDBJ databases">
        <title>The macronuclear genome of Stentor coeruleus: a giant cell with tiny introns.</title>
        <authorList>
            <person name="Slabodnick M."/>
            <person name="Ruby J.G."/>
            <person name="Reiff S.B."/>
            <person name="Swart E.C."/>
            <person name="Gosai S."/>
            <person name="Prabakaran S."/>
            <person name="Witkowska E."/>
            <person name="Larue G.E."/>
            <person name="Fisher S."/>
            <person name="Freeman R.M."/>
            <person name="Gunawardena J."/>
            <person name="Chu W."/>
            <person name="Stover N.A."/>
            <person name="Gregory B.D."/>
            <person name="Nowacki M."/>
            <person name="Derisi J."/>
            <person name="Roy S.W."/>
            <person name="Marshall W.F."/>
            <person name="Sood P."/>
        </authorList>
    </citation>
    <scope>NUCLEOTIDE SEQUENCE [LARGE SCALE GENOMIC DNA]</scope>
    <source>
        <strain evidence="8">WM001</strain>
    </source>
</reference>
<dbReference type="Pfam" id="PF02229">
    <property type="entry name" value="PC4"/>
    <property type="match status" value="1"/>
</dbReference>
<dbReference type="AlphaFoldDB" id="A0A1R2CP50"/>
<evidence type="ECO:0000256" key="1">
    <source>
        <dbReference type="ARBA" id="ARBA00004123"/>
    </source>
</evidence>
<dbReference type="SUPFAM" id="SSF54447">
    <property type="entry name" value="ssDNA-binding transcriptional regulator domain"/>
    <property type="match status" value="1"/>
</dbReference>
<dbReference type="GO" id="GO:0003677">
    <property type="term" value="F:DNA binding"/>
    <property type="evidence" value="ECO:0007669"/>
    <property type="project" value="UniProtKB-KW"/>
</dbReference>
<dbReference type="GO" id="GO:0005634">
    <property type="term" value="C:nucleus"/>
    <property type="evidence" value="ECO:0007669"/>
    <property type="project" value="UniProtKB-SubCell"/>
</dbReference>
<comment type="caution">
    <text evidence="8">The sequence shown here is derived from an EMBL/GenBank/DDBJ whole genome shotgun (WGS) entry which is preliminary data.</text>
</comment>
<evidence type="ECO:0000256" key="4">
    <source>
        <dbReference type="ARBA" id="ARBA00023125"/>
    </source>
</evidence>
<accession>A0A1R2CP50</accession>
<organism evidence="8 9">
    <name type="scientific">Stentor coeruleus</name>
    <dbReference type="NCBI Taxonomy" id="5963"/>
    <lineage>
        <taxon>Eukaryota</taxon>
        <taxon>Sar</taxon>
        <taxon>Alveolata</taxon>
        <taxon>Ciliophora</taxon>
        <taxon>Postciliodesmatophora</taxon>
        <taxon>Heterotrichea</taxon>
        <taxon>Heterotrichida</taxon>
        <taxon>Stentoridae</taxon>
        <taxon>Stentor</taxon>
    </lineage>
</organism>
<evidence type="ECO:0000256" key="3">
    <source>
        <dbReference type="ARBA" id="ARBA00023015"/>
    </source>
</evidence>
<dbReference type="GO" id="GO:0003713">
    <property type="term" value="F:transcription coactivator activity"/>
    <property type="evidence" value="ECO:0007669"/>
    <property type="project" value="InterPro"/>
</dbReference>
<feature type="domain" description="Transcriptional coactivator p15 (PC4) C-terminal" evidence="7">
    <location>
        <begin position="9"/>
        <end position="60"/>
    </location>
</feature>
<protein>
    <recommendedName>
        <fullName evidence="7">Transcriptional coactivator p15 (PC4) C-terminal domain-containing protein</fullName>
    </recommendedName>
</protein>
<name>A0A1R2CP50_9CILI</name>